<comment type="cofactor">
    <cofactor evidence="1">
        <name>Mg(2+)</name>
        <dbReference type="ChEBI" id="CHEBI:18420"/>
    </cofactor>
</comment>
<dbReference type="PANTHER" id="PTHR42796:SF4">
    <property type="entry name" value="FUMARYLACETOACETATE HYDROLASE DOMAIN-CONTAINING PROTEIN 2A"/>
    <property type="match status" value="1"/>
</dbReference>
<keyword evidence="5" id="KW-0378">Hydrolase</keyword>
<dbReference type="InterPro" id="IPR051121">
    <property type="entry name" value="FAH"/>
</dbReference>
<proteinExistence type="inferred from homology"/>
<dbReference type="PANTHER" id="PTHR42796">
    <property type="entry name" value="FUMARYLACETOACETATE HYDROLASE DOMAIN-CONTAINING PROTEIN 2A-RELATED"/>
    <property type="match status" value="1"/>
</dbReference>
<feature type="domain" description="Fumarylacetoacetase-like C-terminal" evidence="4">
    <location>
        <begin position="79"/>
        <end position="282"/>
    </location>
</feature>
<evidence type="ECO:0000256" key="2">
    <source>
        <dbReference type="ARBA" id="ARBA00010211"/>
    </source>
</evidence>
<evidence type="ECO:0000256" key="3">
    <source>
        <dbReference type="ARBA" id="ARBA00022723"/>
    </source>
</evidence>
<protein>
    <submittedName>
        <fullName evidence="5">Fumarylacetoacetate hydrolase family protein</fullName>
    </submittedName>
</protein>
<comment type="similarity">
    <text evidence="2">Belongs to the FAH family.</text>
</comment>
<comment type="caution">
    <text evidence="5">The sequence shown here is derived from an EMBL/GenBank/DDBJ whole genome shotgun (WGS) entry which is preliminary data.</text>
</comment>
<reference evidence="6" key="1">
    <citation type="journal article" date="2019" name="Int. J. Syst. Evol. Microbiol.">
        <title>The Global Catalogue of Microorganisms (GCM) 10K type strain sequencing project: providing services to taxonomists for standard genome sequencing and annotation.</title>
        <authorList>
            <consortium name="The Broad Institute Genomics Platform"/>
            <consortium name="The Broad Institute Genome Sequencing Center for Infectious Disease"/>
            <person name="Wu L."/>
            <person name="Ma J."/>
        </authorList>
    </citation>
    <scope>NUCLEOTIDE SEQUENCE [LARGE SCALE GENOMIC DNA]</scope>
    <source>
        <strain evidence="6">KACC 12649</strain>
    </source>
</reference>
<dbReference type="Pfam" id="PF01557">
    <property type="entry name" value="FAA_hydrolase"/>
    <property type="match status" value="1"/>
</dbReference>
<dbReference type="InterPro" id="IPR011234">
    <property type="entry name" value="Fumarylacetoacetase-like_C"/>
</dbReference>
<accession>A0ABW0KZC1</accession>
<sequence length="290" mass="30664">MKICWYDQQQLGVVVDGRVFAVSGALAALPAARYPAAPGDLLVAHLDALRAAIGRLLPGAPSKPVEEVRFLSPVANPGKIIGVPVNYADHVAEAEADQATFTDRYKGEVREQGLFLKAASSLVGQGEGVALRFPERLSHHEMELGVVIGKTAANVSEADALSYVAGYAIALDMTVRGPEDRSLRKSVDSYAVLGPWLVTADEIADPQAIDIRLSVNGEPRQHANTSAMIIGIAEQIAWASRYYTLYPGDIIMSGTCAGVGKVLPGDVMDCAIDGIGGMRVAVRAAWEPGS</sequence>
<dbReference type="InterPro" id="IPR036663">
    <property type="entry name" value="Fumarylacetoacetase_C_sf"/>
</dbReference>
<dbReference type="GO" id="GO:0016787">
    <property type="term" value="F:hydrolase activity"/>
    <property type="evidence" value="ECO:0007669"/>
    <property type="project" value="UniProtKB-KW"/>
</dbReference>
<keyword evidence="3" id="KW-0479">Metal-binding</keyword>
<evidence type="ECO:0000313" key="5">
    <source>
        <dbReference type="EMBL" id="MFC5458749.1"/>
    </source>
</evidence>
<dbReference type="EMBL" id="JBHSMU010000004">
    <property type="protein sequence ID" value="MFC5458749.1"/>
    <property type="molecule type" value="Genomic_DNA"/>
</dbReference>
<dbReference type="Proteomes" id="UP001596050">
    <property type="component" value="Unassembled WGS sequence"/>
</dbReference>
<gene>
    <name evidence="5" type="ORF">ACFPN5_02855</name>
</gene>
<evidence type="ECO:0000256" key="1">
    <source>
        <dbReference type="ARBA" id="ARBA00001946"/>
    </source>
</evidence>
<organism evidence="5 6">
    <name type="scientific">Massilia niabensis</name>
    <dbReference type="NCBI Taxonomy" id="544910"/>
    <lineage>
        <taxon>Bacteria</taxon>
        <taxon>Pseudomonadati</taxon>
        <taxon>Pseudomonadota</taxon>
        <taxon>Betaproteobacteria</taxon>
        <taxon>Burkholderiales</taxon>
        <taxon>Oxalobacteraceae</taxon>
        <taxon>Telluria group</taxon>
        <taxon>Massilia</taxon>
    </lineage>
</organism>
<dbReference type="SUPFAM" id="SSF56529">
    <property type="entry name" value="FAH"/>
    <property type="match status" value="1"/>
</dbReference>
<evidence type="ECO:0000259" key="4">
    <source>
        <dbReference type="Pfam" id="PF01557"/>
    </source>
</evidence>
<dbReference type="Gene3D" id="3.90.850.10">
    <property type="entry name" value="Fumarylacetoacetase-like, C-terminal domain"/>
    <property type="match status" value="1"/>
</dbReference>
<name>A0ABW0KZC1_9BURK</name>
<keyword evidence="6" id="KW-1185">Reference proteome</keyword>
<dbReference type="RefSeq" id="WP_379779911.1">
    <property type="nucleotide sequence ID" value="NZ_JBHSMU010000004.1"/>
</dbReference>
<evidence type="ECO:0000313" key="6">
    <source>
        <dbReference type="Proteomes" id="UP001596050"/>
    </source>
</evidence>